<gene>
    <name evidence="3" type="ORF">BU26DRAFT_567492</name>
</gene>
<dbReference type="EMBL" id="ML987199">
    <property type="protein sequence ID" value="KAF2245977.1"/>
    <property type="molecule type" value="Genomic_DNA"/>
</dbReference>
<keyword evidence="4" id="KW-1185">Reference proteome</keyword>
<keyword evidence="2" id="KW-0812">Transmembrane</keyword>
<evidence type="ECO:0000256" key="2">
    <source>
        <dbReference type="SAM" id="Phobius"/>
    </source>
</evidence>
<evidence type="ECO:0000256" key="1">
    <source>
        <dbReference type="SAM" id="MobiDB-lite"/>
    </source>
</evidence>
<dbReference type="AlphaFoldDB" id="A0A6A6I6L5"/>
<dbReference type="RefSeq" id="XP_033680981.1">
    <property type="nucleotide sequence ID" value="XM_033833660.1"/>
</dbReference>
<dbReference type="OrthoDB" id="3799311at2759"/>
<proteinExistence type="predicted"/>
<evidence type="ECO:0000313" key="3">
    <source>
        <dbReference type="EMBL" id="KAF2245977.1"/>
    </source>
</evidence>
<keyword evidence="2" id="KW-1133">Transmembrane helix</keyword>
<dbReference type="GeneID" id="54586990"/>
<keyword evidence="2" id="KW-0472">Membrane</keyword>
<sequence>MGRGDSDNIVELIALVLAIPGAIAALATLWILLTRRRYRPRGHIDAIPGRDLENTAASRPRDANDELTTRRAADWFQDQYIHLHREVTAERQEWAEEMEYIYPNL</sequence>
<dbReference type="Proteomes" id="UP000800094">
    <property type="component" value="Unassembled WGS sequence"/>
</dbReference>
<accession>A0A6A6I6L5</accession>
<organism evidence="3 4">
    <name type="scientific">Trematosphaeria pertusa</name>
    <dbReference type="NCBI Taxonomy" id="390896"/>
    <lineage>
        <taxon>Eukaryota</taxon>
        <taxon>Fungi</taxon>
        <taxon>Dikarya</taxon>
        <taxon>Ascomycota</taxon>
        <taxon>Pezizomycotina</taxon>
        <taxon>Dothideomycetes</taxon>
        <taxon>Pleosporomycetidae</taxon>
        <taxon>Pleosporales</taxon>
        <taxon>Massarineae</taxon>
        <taxon>Trematosphaeriaceae</taxon>
        <taxon>Trematosphaeria</taxon>
    </lineage>
</organism>
<evidence type="ECO:0000313" key="4">
    <source>
        <dbReference type="Proteomes" id="UP000800094"/>
    </source>
</evidence>
<reference evidence="3" key="1">
    <citation type="journal article" date="2020" name="Stud. Mycol.">
        <title>101 Dothideomycetes genomes: a test case for predicting lifestyles and emergence of pathogens.</title>
        <authorList>
            <person name="Haridas S."/>
            <person name="Albert R."/>
            <person name="Binder M."/>
            <person name="Bloem J."/>
            <person name="Labutti K."/>
            <person name="Salamov A."/>
            <person name="Andreopoulos B."/>
            <person name="Baker S."/>
            <person name="Barry K."/>
            <person name="Bills G."/>
            <person name="Bluhm B."/>
            <person name="Cannon C."/>
            <person name="Castanera R."/>
            <person name="Culley D."/>
            <person name="Daum C."/>
            <person name="Ezra D."/>
            <person name="Gonzalez J."/>
            <person name="Henrissat B."/>
            <person name="Kuo A."/>
            <person name="Liang C."/>
            <person name="Lipzen A."/>
            <person name="Lutzoni F."/>
            <person name="Magnuson J."/>
            <person name="Mondo S."/>
            <person name="Nolan M."/>
            <person name="Ohm R."/>
            <person name="Pangilinan J."/>
            <person name="Park H.-J."/>
            <person name="Ramirez L."/>
            <person name="Alfaro M."/>
            <person name="Sun H."/>
            <person name="Tritt A."/>
            <person name="Yoshinaga Y."/>
            <person name="Zwiers L.-H."/>
            <person name="Turgeon B."/>
            <person name="Goodwin S."/>
            <person name="Spatafora J."/>
            <person name="Crous P."/>
            <person name="Grigoriev I."/>
        </authorList>
    </citation>
    <scope>NUCLEOTIDE SEQUENCE</scope>
    <source>
        <strain evidence="3">CBS 122368</strain>
    </source>
</reference>
<name>A0A6A6I6L5_9PLEO</name>
<protein>
    <submittedName>
        <fullName evidence="3">Uncharacterized protein</fullName>
    </submittedName>
</protein>
<feature type="region of interest" description="Disordered" evidence="1">
    <location>
        <begin position="44"/>
        <end position="64"/>
    </location>
</feature>
<feature type="transmembrane region" description="Helical" evidence="2">
    <location>
        <begin position="12"/>
        <end position="33"/>
    </location>
</feature>